<dbReference type="Gene3D" id="1.10.760.10">
    <property type="entry name" value="Cytochrome c-like domain"/>
    <property type="match status" value="1"/>
</dbReference>
<feature type="compositionally biased region" description="Polar residues" evidence="5">
    <location>
        <begin position="187"/>
        <end position="199"/>
    </location>
</feature>
<dbReference type="OrthoDB" id="9811281at2"/>
<dbReference type="AlphaFoldDB" id="W0RBZ5"/>
<protein>
    <recommendedName>
        <fullName evidence="6">Cytochrome c domain-containing protein</fullName>
    </recommendedName>
</protein>
<accession>W0RBZ5</accession>
<dbReference type="PANTHER" id="PTHR33751">
    <property type="entry name" value="CBB3-TYPE CYTOCHROME C OXIDASE SUBUNIT FIXP"/>
    <property type="match status" value="1"/>
</dbReference>
<keyword evidence="3 4" id="KW-0408">Iron</keyword>
<gene>
    <name evidence="7" type="ORF">J421_0298</name>
</gene>
<dbReference type="RefSeq" id="WP_104022119.1">
    <property type="nucleotide sequence ID" value="NZ_CP007128.1"/>
</dbReference>
<dbReference type="eggNOG" id="COG2010">
    <property type="taxonomic scope" value="Bacteria"/>
</dbReference>
<proteinExistence type="predicted"/>
<dbReference type="InterPro" id="IPR036909">
    <property type="entry name" value="Cyt_c-like_dom_sf"/>
</dbReference>
<dbReference type="KEGG" id="gba:J421_0298"/>
<keyword evidence="1 4" id="KW-0349">Heme</keyword>
<dbReference type="PANTHER" id="PTHR33751:SF1">
    <property type="entry name" value="CBB3-TYPE CYTOCHROME C OXIDASE SUBUNIT FIXP"/>
    <property type="match status" value="1"/>
</dbReference>
<evidence type="ECO:0000259" key="6">
    <source>
        <dbReference type="PROSITE" id="PS51007"/>
    </source>
</evidence>
<keyword evidence="2 4" id="KW-0479">Metal-binding</keyword>
<dbReference type="GO" id="GO:0009055">
    <property type="term" value="F:electron transfer activity"/>
    <property type="evidence" value="ECO:0007669"/>
    <property type="project" value="InterPro"/>
</dbReference>
<dbReference type="InterPro" id="IPR009056">
    <property type="entry name" value="Cyt_c-like_dom"/>
</dbReference>
<dbReference type="InParanoid" id="W0RBZ5"/>
<evidence type="ECO:0000313" key="8">
    <source>
        <dbReference type="Proteomes" id="UP000019151"/>
    </source>
</evidence>
<feature type="domain" description="Cytochrome c" evidence="6">
    <location>
        <begin position="86"/>
        <end position="165"/>
    </location>
</feature>
<dbReference type="STRING" id="861299.J421_0298"/>
<evidence type="ECO:0000313" key="7">
    <source>
        <dbReference type="EMBL" id="AHG87835.1"/>
    </source>
</evidence>
<dbReference type="PROSITE" id="PS51257">
    <property type="entry name" value="PROKAR_LIPOPROTEIN"/>
    <property type="match status" value="1"/>
</dbReference>
<dbReference type="PROSITE" id="PS51007">
    <property type="entry name" value="CYTC"/>
    <property type="match status" value="1"/>
</dbReference>
<dbReference type="HOGENOM" id="CLU_1370470_0_0_0"/>
<dbReference type="GO" id="GO:0020037">
    <property type="term" value="F:heme binding"/>
    <property type="evidence" value="ECO:0007669"/>
    <property type="project" value="InterPro"/>
</dbReference>
<evidence type="ECO:0000256" key="5">
    <source>
        <dbReference type="SAM" id="MobiDB-lite"/>
    </source>
</evidence>
<dbReference type="Pfam" id="PF13442">
    <property type="entry name" value="Cytochrome_CBB3"/>
    <property type="match status" value="1"/>
</dbReference>
<evidence type="ECO:0000256" key="2">
    <source>
        <dbReference type="ARBA" id="ARBA00022723"/>
    </source>
</evidence>
<dbReference type="SUPFAM" id="SSF46626">
    <property type="entry name" value="Cytochrome c"/>
    <property type="match status" value="1"/>
</dbReference>
<keyword evidence="8" id="KW-1185">Reference proteome</keyword>
<evidence type="ECO:0000256" key="3">
    <source>
        <dbReference type="ARBA" id="ARBA00023004"/>
    </source>
</evidence>
<sequence length="199" mass="20951">MTRASIALAACLTLLGACRRDTQDVRGGEVGDRTLPQRQPLPLHAADTTGLPDEGVLARVAIGDLAGVGNNTLDATVTNPYASDAAAVAQGRDTFVGMNCAGCHGYDLKGGMGPDLTDTYWRYGGSPADIYKSIFEGRPQGMPAWGRSVPPAQIWKLVAYIQSKGGAYPGRLADRGRQGDLGDEDTTSFSTLKGRNNAH</sequence>
<evidence type="ECO:0000256" key="1">
    <source>
        <dbReference type="ARBA" id="ARBA00022617"/>
    </source>
</evidence>
<name>W0RBZ5_9BACT</name>
<reference evidence="7 8" key="1">
    <citation type="journal article" date="2014" name="Genome Announc.">
        <title>Genome Sequence and Methylome of Soil Bacterium Gemmatirosa kalamazoonensis KBS708T, a Member of the Rarely Cultivated Gemmatimonadetes Phylum.</title>
        <authorList>
            <person name="Debruyn J.M."/>
            <person name="Radosevich M."/>
            <person name="Wommack K.E."/>
            <person name="Polson S.W."/>
            <person name="Hauser L.J."/>
            <person name="Fawaz M.N."/>
            <person name="Korlach J."/>
            <person name="Tsai Y.C."/>
        </authorList>
    </citation>
    <scope>NUCLEOTIDE SEQUENCE [LARGE SCALE GENOMIC DNA]</scope>
    <source>
        <strain evidence="7 8">KBS708</strain>
    </source>
</reference>
<organism evidence="7 8">
    <name type="scientific">Gemmatirosa kalamazoonensis</name>
    <dbReference type="NCBI Taxonomy" id="861299"/>
    <lineage>
        <taxon>Bacteria</taxon>
        <taxon>Pseudomonadati</taxon>
        <taxon>Gemmatimonadota</taxon>
        <taxon>Gemmatimonadia</taxon>
        <taxon>Gemmatimonadales</taxon>
        <taxon>Gemmatimonadaceae</taxon>
        <taxon>Gemmatirosa</taxon>
    </lineage>
</organism>
<dbReference type="GO" id="GO:0046872">
    <property type="term" value="F:metal ion binding"/>
    <property type="evidence" value="ECO:0007669"/>
    <property type="project" value="UniProtKB-KW"/>
</dbReference>
<evidence type="ECO:0000256" key="4">
    <source>
        <dbReference type="PROSITE-ProRule" id="PRU00433"/>
    </source>
</evidence>
<dbReference type="EMBL" id="CP007128">
    <property type="protein sequence ID" value="AHG87835.1"/>
    <property type="molecule type" value="Genomic_DNA"/>
</dbReference>
<feature type="region of interest" description="Disordered" evidence="5">
    <location>
        <begin position="171"/>
        <end position="199"/>
    </location>
</feature>
<feature type="region of interest" description="Disordered" evidence="5">
    <location>
        <begin position="25"/>
        <end position="48"/>
    </location>
</feature>
<dbReference type="Proteomes" id="UP000019151">
    <property type="component" value="Chromosome"/>
</dbReference>
<dbReference type="InterPro" id="IPR050597">
    <property type="entry name" value="Cytochrome_c_Oxidase_Subunit"/>
</dbReference>